<dbReference type="CDD" id="cd04301">
    <property type="entry name" value="NAT_SF"/>
    <property type="match status" value="1"/>
</dbReference>
<dbReference type="InterPro" id="IPR006464">
    <property type="entry name" value="AcTrfase_RimI/Ard1"/>
</dbReference>
<organism evidence="7 8">
    <name type="scientific">Agromyces terreus</name>
    <dbReference type="NCBI Taxonomy" id="424795"/>
    <lineage>
        <taxon>Bacteria</taxon>
        <taxon>Bacillati</taxon>
        <taxon>Actinomycetota</taxon>
        <taxon>Actinomycetes</taxon>
        <taxon>Micrococcales</taxon>
        <taxon>Microbacteriaceae</taxon>
        <taxon>Agromyces</taxon>
    </lineage>
</organism>
<comment type="similarity">
    <text evidence="1">Belongs to the acetyltransferase family. RimI subfamily.</text>
</comment>
<evidence type="ECO:0000259" key="6">
    <source>
        <dbReference type="PROSITE" id="PS51186"/>
    </source>
</evidence>
<evidence type="ECO:0000313" key="8">
    <source>
        <dbReference type="Proteomes" id="UP001139722"/>
    </source>
</evidence>
<dbReference type="EMBL" id="JAMZDY010000001">
    <property type="protein sequence ID" value="MCP2371159.1"/>
    <property type="molecule type" value="Genomic_DNA"/>
</dbReference>
<protein>
    <submittedName>
        <fullName evidence="7">Ribosomal-protein-alanine acetyltransferase</fullName>
    </submittedName>
</protein>
<gene>
    <name evidence="7" type="ORF">BJ978_001835</name>
</gene>
<dbReference type="PANTHER" id="PTHR43420:SF44">
    <property type="entry name" value="ACETYLTRANSFERASE YPEA"/>
    <property type="match status" value="1"/>
</dbReference>
<dbReference type="SUPFAM" id="SSF55729">
    <property type="entry name" value="Acyl-CoA N-acyltransferases (Nat)"/>
    <property type="match status" value="1"/>
</dbReference>
<evidence type="ECO:0000256" key="5">
    <source>
        <dbReference type="SAM" id="MobiDB-lite"/>
    </source>
</evidence>
<keyword evidence="2" id="KW-0963">Cytoplasm</keyword>
<evidence type="ECO:0000256" key="3">
    <source>
        <dbReference type="ARBA" id="ARBA00022679"/>
    </source>
</evidence>
<dbReference type="NCBIfam" id="TIGR01575">
    <property type="entry name" value="rimI"/>
    <property type="match status" value="1"/>
</dbReference>
<evidence type="ECO:0000256" key="2">
    <source>
        <dbReference type="ARBA" id="ARBA00022490"/>
    </source>
</evidence>
<dbReference type="Gene3D" id="3.40.630.30">
    <property type="match status" value="1"/>
</dbReference>
<keyword evidence="3" id="KW-0808">Transferase</keyword>
<proteinExistence type="inferred from homology"/>
<feature type="region of interest" description="Disordered" evidence="5">
    <location>
        <begin position="159"/>
        <end position="193"/>
    </location>
</feature>
<dbReference type="Proteomes" id="UP001139722">
    <property type="component" value="Unassembled WGS sequence"/>
</dbReference>
<evidence type="ECO:0000313" key="7">
    <source>
        <dbReference type="EMBL" id="MCP2371159.1"/>
    </source>
</evidence>
<keyword evidence="4" id="KW-0012">Acyltransferase</keyword>
<accession>A0A9X2H818</accession>
<dbReference type="GO" id="GO:0008080">
    <property type="term" value="F:N-acetyltransferase activity"/>
    <property type="evidence" value="ECO:0007669"/>
    <property type="project" value="InterPro"/>
</dbReference>
<sequence>MSVLMRRARLDDLEPIMALERATFANDAWSEAMMRAEIEGEHGYYLVAVDDEADDAGERLMGYAGLYAPAGTGDADVQTIAVAPATRGIGLGRGFMHALITHARRIHVARVFLEVRADNPIAKSLYDSLGFVEIGVRKGYYQPDGVDAIAMRLDVPEAVTRPASPTPQSRRPAPGTATTPARGIRSSTPGGAA</sequence>
<evidence type="ECO:0000256" key="4">
    <source>
        <dbReference type="ARBA" id="ARBA00023315"/>
    </source>
</evidence>
<dbReference type="AlphaFoldDB" id="A0A9X2H818"/>
<comment type="caution">
    <text evidence="7">The sequence shown here is derived from an EMBL/GenBank/DDBJ whole genome shotgun (WGS) entry which is preliminary data.</text>
</comment>
<keyword evidence="8" id="KW-1185">Reference proteome</keyword>
<dbReference type="OrthoDB" id="529907at2"/>
<dbReference type="Pfam" id="PF00583">
    <property type="entry name" value="Acetyltransf_1"/>
    <property type="match status" value="1"/>
</dbReference>
<reference evidence="7" key="1">
    <citation type="submission" date="2022-06" db="EMBL/GenBank/DDBJ databases">
        <title>Sequencing the genomes of 1000 actinobacteria strains.</title>
        <authorList>
            <person name="Klenk H.-P."/>
        </authorList>
    </citation>
    <scope>NUCLEOTIDE SEQUENCE</scope>
    <source>
        <strain evidence="7">DSM 22016</strain>
    </source>
</reference>
<evidence type="ECO:0000256" key="1">
    <source>
        <dbReference type="ARBA" id="ARBA00005395"/>
    </source>
</evidence>
<dbReference type="PROSITE" id="PS51186">
    <property type="entry name" value="GNAT"/>
    <property type="match status" value="1"/>
</dbReference>
<feature type="domain" description="N-acetyltransferase" evidence="6">
    <location>
        <begin position="3"/>
        <end position="156"/>
    </location>
</feature>
<dbReference type="PANTHER" id="PTHR43420">
    <property type="entry name" value="ACETYLTRANSFERASE"/>
    <property type="match status" value="1"/>
</dbReference>
<dbReference type="InterPro" id="IPR050680">
    <property type="entry name" value="YpeA/RimI_acetyltransf"/>
</dbReference>
<name>A0A9X2H818_9MICO</name>
<dbReference type="InterPro" id="IPR016181">
    <property type="entry name" value="Acyl_CoA_acyltransferase"/>
</dbReference>
<dbReference type="InterPro" id="IPR000182">
    <property type="entry name" value="GNAT_dom"/>
</dbReference>
<dbReference type="RefSeq" id="WP_156999982.1">
    <property type="nucleotide sequence ID" value="NZ_BAAANU010000021.1"/>
</dbReference>